<gene>
    <name evidence="2" type="ORF">P168DRAFT_341276</name>
</gene>
<evidence type="ECO:0008006" key="4">
    <source>
        <dbReference type="Google" id="ProtNLM"/>
    </source>
</evidence>
<evidence type="ECO:0000256" key="1">
    <source>
        <dbReference type="SAM" id="Phobius"/>
    </source>
</evidence>
<feature type="transmembrane region" description="Helical" evidence="1">
    <location>
        <begin position="30"/>
        <end position="47"/>
    </location>
</feature>
<dbReference type="OrthoDB" id="1077582at2759"/>
<keyword evidence="1" id="KW-0472">Membrane</keyword>
<protein>
    <recommendedName>
        <fullName evidence="4">Wax synthase domain-containing protein</fullName>
    </recommendedName>
</protein>
<dbReference type="GeneID" id="36549328"/>
<dbReference type="Proteomes" id="UP000234254">
    <property type="component" value="Unassembled WGS sequence"/>
</dbReference>
<dbReference type="EMBL" id="MSFM01000004">
    <property type="protein sequence ID" value="PKY05717.1"/>
    <property type="molecule type" value="Genomic_DNA"/>
</dbReference>
<keyword evidence="1" id="KW-1133">Transmembrane helix</keyword>
<feature type="transmembrane region" description="Helical" evidence="1">
    <location>
        <begin position="147"/>
        <end position="169"/>
    </location>
</feature>
<evidence type="ECO:0000313" key="2">
    <source>
        <dbReference type="EMBL" id="PKY05717.1"/>
    </source>
</evidence>
<comment type="caution">
    <text evidence="2">The sequence shown here is derived from an EMBL/GenBank/DDBJ whole genome shotgun (WGS) entry which is preliminary data.</text>
</comment>
<organism evidence="2 3">
    <name type="scientific">Aspergillus campestris (strain IBT 28561)</name>
    <dbReference type="NCBI Taxonomy" id="1392248"/>
    <lineage>
        <taxon>Eukaryota</taxon>
        <taxon>Fungi</taxon>
        <taxon>Dikarya</taxon>
        <taxon>Ascomycota</taxon>
        <taxon>Pezizomycotina</taxon>
        <taxon>Eurotiomycetes</taxon>
        <taxon>Eurotiomycetidae</taxon>
        <taxon>Eurotiales</taxon>
        <taxon>Aspergillaceae</taxon>
        <taxon>Aspergillus</taxon>
        <taxon>Aspergillus subgen. Circumdati</taxon>
    </lineage>
</organism>
<dbReference type="VEuPathDB" id="FungiDB:P168DRAFT_341276"/>
<keyword evidence="1" id="KW-0812">Transmembrane</keyword>
<reference evidence="2" key="1">
    <citation type="submission" date="2016-12" db="EMBL/GenBank/DDBJ databases">
        <title>The genomes of Aspergillus section Nigri reveals drivers in fungal speciation.</title>
        <authorList>
            <consortium name="DOE Joint Genome Institute"/>
            <person name="Vesth T.C."/>
            <person name="Nybo J."/>
            <person name="Theobald S."/>
            <person name="Brandl J."/>
            <person name="Frisvad J.C."/>
            <person name="Nielsen K.F."/>
            <person name="Lyhne E.K."/>
            <person name="Kogle M.E."/>
            <person name="Kuo A."/>
            <person name="Riley R."/>
            <person name="Clum A."/>
            <person name="Nolan M."/>
            <person name="Lipzen A."/>
            <person name="Salamov A."/>
            <person name="Henrissat B."/>
            <person name="Wiebenga A."/>
            <person name="De vries R.P."/>
            <person name="Grigoriev I.V."/>
            <person name="Mortensen U.H."/>
            <person name="Andersen M.R."/>
            <person name="Baker S.E."/>
        </authorList>
    </citation>
    <scope>NUCLEOTIDE SEQUENCE</scope>
    <source>
        <strain evidence="2">IBT 28561</strain>
    </source>
</reference>
<sequence length="279" mass="31300">MLAPALSFALLTLQILLATTVLEKTKSRSLYRYTGMLVIILITYAQHSLQNYPRINATWGASLGVTHFIYAVHLASLLFLEKATPKSALGHKPTGANKHSPPQKDHSIAFRLCSSTRGIGTNWQVKNIPPVPGVLHARAPQRATRGFLLRQSAIICWIYCWLRVIHLVWNQYIQGLSQTLFPLEEESALYSLVLERAIVRMFSGFVVLMGGVRASLELAYRIASVLCVGLGVSGAQEWPPMFGSTWEAYTLRKFWGWVYLLVCPIRIGRLQSDVDIYRA</sequence>
<feature type="transmembrane region" description="Helical" evidence="1">
    <location>
        <begin position="59"/>
        <end position="80"/>
    </location>
</feature>
<accession>A0A2I1D775</accession>
<name>A0A2I1D775_ASPC2</name>
<feature type="transmembrane region" description="Helical" evidence="1">
    <location>
        <begin position="6"/>
        <end position="23"/>
    </location>
</feature>
<dbReference type="RefSeq" id="XP_024694311.1">
    <property type="nucleotide sequence ID" value="XM_024841799.1"/>
</dbReference>
<proteinExistence type="predicted"/>
<evidence type="ECO:0000313" key="3">
    <source>
        <dbReference type="Proteomes" id="UP000234254"/>
    </source>
</evidence>
<keyword evidence="3" id="KW-1185">Reference proteome</keyword>
<dbReference type="AlphaFoldDB" id="A0A2I1D775"/>
<feature type="transmembrane region" description="Helical" evidence="1">
    <location>
        <begin position="189"/>
        <end position="211"/>
    </location>
</feature>